<dbReference type="Proteomes" id="UP001162480">
    <property type="component" value="Chromosome 9"/>
</dbReference>
<keyword evidence="1" id="KW-1133">Transmembrane helix</keyword>
<name>A0AA36B4Z0_OCTVU</name>
<evidence type="ECO:0000313" key="2">
    <source>
        <dbReference type="EMBL" id="CAI9727689.1"/>
    </source>
</evidence>
<protein>
    <submittedName>
        <fullName evidence="2">Uncharacterized protein</fullName>
    </submittedName>
</protein>
<gene>
    <name evidence="2" type="ORF">OCTVUL_1B015546</name>
</gene>
<evidence type="ECO:0000313" key="3">
    <source>
        <dbReference type="Proteomes" id="UP001162480"/>
    </source>
</evidence>
<keyword evidence="3" id="KW-1185">Reference proteome</keyword>
<accession>A0AA36B4Z0</accession>
<dbReference type="EMBL" id="OX597822">
    <property type="protein sequence ID" value="CAI9727689.1"/>
    <property type="molecule type" value="Genomic_DNA"/>
</dbReference>
<feature type="transmembrane region" description="Helical" evidence="1">
    <location>
        <begin position="53"/>
        <end position="72"/>
    </location>
</feature>
<keyword evidence="1" id="KW-0812">Transmembrane</keyword>
<proteinExistence type="predicted"/>
<keyword evidence="1" id="KW-0472">Membrane</keyword>
<evidence type="ECO:0000256" key="1">
    <source>
        <dbReference type="SAM" id="Phobius"/>
    </source>
</evidence>
<dbReference type="AlphaFoldDB" id="A0AA36B4Z0"/>
<reference evidence="2" key="1">
    <citation type="submission" date="2023-08" db="EMBL/GenBank/DDBJ databases">
        <authorList>
            <person name="Alioto T."/>
            <person name="Alioto T."/>
            <person name="Gomez Garrido J."/>
        </authorList>
    </citation>
    <scope>NUCLEOTIDE SEQUENCE</scope>
</reference>
<organism evidence="2 3">
    <name type="scientific">Octopus vulgaris</name>
    <name type="common">Common octopus</name>
    <dbReference type="NCBI Taxonomy" id="6645"/>
    <lineage>
        <taxon>Eukaryota</taxon>
        <taxon>Metazoa</taxon>
        <taxon>Spiralia</taxon>
        <taxon>Lophotrochozoa</taxon>
        <taxon>Mollusca</taxon>
        <taxon>Cephalopoda</taxon>
        <taxon>Coleoidea</taxon>
        <taxon>Octopodiformes</taxon>
        <taxon>Octopoda</taxon>
        <taxon>Incirrata</taxon>
        <taxon>Octopodidae</taxon>
        <taxon>Octopus</taxon>
    </lineage>
</organism>
<sequence length="73" mass="8491">MVIEQSQEKKGAKASHCGKPCCYDILGYLPFHVLTEHLSSYPEWMRMTIKVPAMWRLTVIMMIMMLNMNWAIG</sequence>